<evidence type="ECO:0000313" key="2">
    <source>
        <dbReference type="EMBL" id="MFA9479331.1"/>
    </source>
</evidence>
<accession>A0ABV4U743</accession>
<name>A0ABV4U743_9BACT</name>
<comment type="caution">
    <text evidence="2">The sequence shown here is derived from an EMBL/GenBank/DDBJ whole genome shotgun (WGS) entry which is preliminary data.</text>
</comment>
<sequence>MSLRHLATAMLVGTMTLLVACGIHEPSQEDLLVGTWVQEMPQTEWGPMTMELTLERGGQTRRDHQCQRFA</sequence>
<dbReference type="RefSeq" id="WP_425346255.1">
    <property type="nucleotide sequence ID" value="NZ_JBGUBD010000008.1"/>
</dbReference>
<reference evidence="2 3" key="1">
    <citation type="submission" date="2024-08" db="EMBL/GenBank/DDBJ databases">
        <title>Whole-genome sequencing of halo(alkali)philic microorganisms from hypersaline lakes.</title>
        <authorList>
            <person name="Sorokin D.Y."/>
            <person name="Merkel A.Y."/>
            <person name="Messina E."/>
            <person name="Yakimov M."/>
        </authorList>
    </citation>
    <scope>NUCLEOTIDE SEQUENCE [LARGE SCALE GENOMIC DNA]</scope>
    <source>
        <strain evidence="2 3">AB-hyl4</strain>
    </source>
</reference>
<feature type="signal peptide" evidence="1">
    <location>
        <begin position="1"/>
        <end position="20"/>
    </location>
</feature>
<protein>
    <submittedName>
        <fullName evidence="2">Uncharacterized protein</fullName>
    </submittedName>
</protein>
<feature type="chain" id="PRO_5046987443" evidence="1">
    <location>
        <begin position="21"/>
        <end position="70"/>
    </location>
</feature>
<dbReference type="Proteomes" id="UP001575105">
    <property type="component" value="Unassembled WGS sequence"/>
</dbReference>
<dbReference type="EMBL" id="JBGUBD010000008">
    <property type="protein sequence ID" value="MFA9479331.1"/>
    <property type="molecule type" value="Genomic_DNA"/>
</dbReference>
<proteinExistence type="predicted"/>
<dbReference type="PROSITE" id="PS51257">
    <property type="entry name" value="PROKAR_LIPOPROTEIN"/>
    <property type="match status" value="1"/>
</dbReference>
<organism evidence="2 3">
    <name type="scientific">Natronomicrosphaera hydrolytica</name>
    <dbReference type="NCBI Taxonomy" id="3242702"/>
    <lineage>
        <taxon>Bacteria</taxon>
        <taxon>Pseudomonadati</taxon>
        <taxon>Planctomycetota</taxon>
        <taxon>Phycisphaerae</taxon>
        <taxon>Phycisphaerales</taxon>
        <taxon>Phycisphaeraceae</taxon>
        <taxon>Natronomicrosphaera</taxon>
    </lineage>
</organism>
<evidence type="ECO:0000256" key="1">
    <source>
        <dbReference type="SAM" id="SignalP"/>
    </source>
</evidence>
<keyword evidence="3" id="KW-1185">Reference proteome</keyword>
<keyword evidence="1" id="KW-0732">Signal</keyword>
<evidence type="ECO:0000313" key="3">
    <source>
        <dbReference type="Proteomes" id="UP001575105"/>
    </source>
</evidence>
<gene>
    <name evidence="2" type="ORF">ACERK3_13660</name>
</gene>